<organism evidence="4 5">
    <name type="scientific">Hypothenemus hampei</name>
    <name type="common">Coffee berry borer</name>
    <dbReference type="NCBI Taxonomy" id="57062"/>
    <lineage>
        <taxon>Eukaryota</taxon>
        <taxon>Metazoa</taxon>
        <taxon>Ecdysozoa</taxon>
        <taxon>Arthropoda</taxon>
        <taxon>Hexapoda</taxon>
        <taxon>Insecta</taxon>
        <taxon>Pterygota</taxon>
        <taxon>Neoptera</taxon>
        <taxon>Endopterygota</taxon>
        <taxon>Coleoptera</taxon>
        <taxon>Polyphaga</taxon>
        <taxon>Cucujiformia</taxon>
        <taxon>Curculionidae</taxon>
        <taxon>Scolytinae</taxon>
        <taxon>Hypothenemus</taxon>
    </lineage>
</organism>
<dbReference type="SUPFAM" id="SSF52540">
    <property type="entry name" value="P-loop containing nucleoside triphosphate hydrolases"/>
    <property type="match status" value="1"/>
</dbReference>
<gene>
    <name evidence="4" type="ORF">ABEB36_015798</name>
</gene>
<dbReference type="GO" id="GO:0005525">
    <property type="term" value="F:GTP binding"/>
    <property type="evidence" value="ECO:0007669"/>
    <property type="project" value="UniProtKB-KW"/>
</dbReference>
<dbReference type="GO" id="GO:0003006">
    <property type="term" value="P:developmental process involved in reproduction"/>
    <property type="evidence" value="ECO:0007669"/>
    <property type="project" value="UniProtKB-ARBA"/>
</dbReference>
<evidence type="ECO:0000256" key="3">
    <source>
        <dbReference type="ARBA" id="ARBA00023134"/>
    </source>
</evidence>
<protein>
    <submittedName>
        <fullName evidence="4">Uncharacterized protein</fullName>
    </submittedName>
</protein>
<dbReference type="InterPro" id="IPR001806">
    <property type="entry name" value="Small_GTPase"/>
</dbReference>
<dbReference type="Pfam" id="PF00071">
    <property type="entry name" value="Ras"/>
    <property type="match status" value="1"/>
</dbReference>
<dbReference type="InterPro" id="IPR003578">
    <property type="entry name" value="Small_GTPase_Rho"/>
</dbReference>
<dbReference type="Gene3D" id="3.40.50.300">
    <property type="entry name" value="P-loop containing nucleotide triphosphate hydrolases"/>
    <property type="match status" value="1"/>
</dbReference>
<dbReference type="SMART" id="SM00174">
    <property type="entry name" value="RHO"/>
    <property type="match status" value="1"/>
</dbReference>
<dbReference type="AlphaFoldDB" id="A0ABD1DZ09"/>
<dbReference type="InterPro" id="IPR005225">
    <property type="entry name" value="Small_GTP-bd"/>
</dbReference>
<dbReference type="GO" id="GO:0022412">
    <property type="term" value="P:cellular process involved in reproduction in multicellular organism"/>
    <property type="evidence" value="ECO:0007669"/>
    <property type="project" value="UniProtKB-ARBA"/>
</dbReference>
<evidence type="ECO:0000313" key="4">
    <source>
        <dbReference type="EMBL" id="KAL1487528.1"/>
    </source>
</evidence>
<sequence length="186" mass="21891">MNAVGKTNLLNSYIENVFLERYTPTTFEEYINNRIFDNKPVNFHMIDTSGQEVFDHIRPFCYPQTDLFLICFSLIDPASLKNVWKKWYPEVRTHCPNTPVLLIGTKLDLVEDKVILKNLTEQKRTPITYRQGLAMRKKIGAVDYLECSALSPNQFEMDFDEAIVLSQKCKKPKPWNLKFFYRCCLY</sequence>
<dbReference type="InterPro" id="IPR027417">
    <property type="entry name" value="P-loop_NTPase"/>
</dbReference>
<name>A0ABD1DZ09_HYPHA</name>
<dbReference type="FunFam" id="3.40.50.300:FF:001179">
    <property type="entry name" value="Rho family GTPase"/>
    <property type="match status" value="1"/>
</dbReference>
<proteinExistence type="inferred from homology"/>
<dbReference type="PROSITE" id="PS51419">
    <property type="entry name" value="RAB"/>
    <property type="match status" value="1"/>
</dbReference>
<dbReference type="GO" id="GO:0035099">
    <property type="term" value="P:hemocyte migration"/>
    <property type="evidence" value="ECO:0007669"/>
    <property type="project" value="UniProtKB-ARBA"/>
</dbReference>
<dbReference type="EMBL" id="JBDJPC010000036">
    <property type="protein sequence ID" value="KAL1487528.1"/>
    <property type="molecule type" value="Genomic_DNA"/>
</dbReference>
<keyword evidence="5" id="KW-1185">Reference proteome</keyword>
<dbReference type="PRINTS" id="PR00449">
    <property type="entry name" value="RASTRNSFRMNG"/>
</dbReference>
<keyword evidence="2" id="KW-0547">Nucleotide-binding</keyword>
<dbReference type="NCBIfam" id="TIGR00231">
    <property type="entry name" value="small_GTP"/>
    <property type="match status" value="1"/>
</dbReference>
<evidence type="ECO:0000256" key="1">
    <source>
        <dbReference type="ARBA" id="ARBA00010142"/>
    </source>
</evidence>
<evidence type="ECO:0000256" key="2">
    <source>
        <dbReference type="ARBA" id="ARBA00022741"/>
    </source>
</evidence>
<dbReference type="Proteomes" id="UP001566132">
    <property type="component" value="Unassembled WGS sequence"/>
</dbReference>
<dbReference type="GO" id="GO:0035006">
    <property type="term" value="P:melanization defense response"/>
    <property type="evidence" value="ECO:0007669"/>
    <property type="project" value="UniProtKB-ARBA"/>
</dbReference>
<evidence type="ECO:0000313" key="5">
    <source>
        <dbReference type="Proteomes" id="UP001566132"/>
    </source>
</evidence>
<dbReference type="SMART" id="SM00175">
    <property type="entry name" value="RAB"/>
    <property type="match status" value="1"/>
</dbReference>
<dbReference type="PANTHER" id="PTHR24072">
    <property type="entry name" value="RHO FAMILY GTPASE"/>
    <property type="match status" value="1"/>
</dbReference>
<dbReference type="SMART" id="SM00173">
    <property type="entry name" value="RAS"/>
    <property type="match status" value="1"/>
</dbReference>
<dbReference type="GO" id="GO:0001667">
    <property type="term" value="P:ameboidal-type cell migration"/>
    <property type="evidence" value="ECO:0007669"/>
    <property type="project" value="UniProtKB-ARBA"/>
</dbReference>
<keyword evidence="3" id="KW-0342">GTP-binding</keyword>
<comment type="similarity">
    <text evidence="1">Belongs to the small GTPase superfamily. Rho family.</text>
</comment>
<reference evidence="4 5" key="1">
    <citation type="submission" date="2024-05" db="EMBL/GenBank/DDBJ databases">
        <title>Genetic variation in Jamaican populations of the coffee berry borer (Hypothenemus hampei).</title>
        <authorList>
            <person name="Errbii M."/>
            <person name="Myrie A."/>
        </authorList>
    </citation>
    <scope>NUCLEOTIDE SEQUENCE [LARGE SCALE GENOMIC DNA]</scope>
    <source>
        <strain evidence="4">JA-Hopewell-2020-01-JO</strain>
        <tissue evidence="4">Whole body</tissue>
    </source>
</reference>
<accession>A0ABD1DZ09</accession>
<dbReference type="PROSITE" id="PS51420">
    <property type="entry name" value="RHO"/>
    <property type="match status" value="1"/>
</dbReference>
<dbReference type="PROSITE" id="PS51421">
    <property type="entry name" value="RAS"/>
    <property type="match status" value="1"/>
</dbReference>
<comment type="caution">
    <text evidence="4">The sequence shown here is derived from an EMBL/GenBank/DDBJ whole genome shotgun (WGS) entry which is preliminary data.</text>
</comment>